<dbReference type="EMBL" id="UYYG01001223">
    <property type="protein sequence ID" value="VDN60563.1"/>
    <property type="molecule type" value="Genomic_DNA"/>
</dbReference>
<proteinExistence type="predicted"/>
<feature type="domain" description="Protein kinase" evidence="2">
    <location>
        <begin position="34"/>
        <end position="272"/>
    </location>
</feature>
<dbReference type="InterPro" id="IPR050235">
    <property type="entry name" value="CK1_Ser-Thr_kinase"/>
</dbReference>
<organism evidence="4 6">
    <name type="scientific">Dracunculus medinensis</name>
    <name type="common">Guinea worm</name>
    <dbReference type="NCBI Taxonomy" id="318479"/>
    <lineage>
        <taxon>Eukaryota</taxon>
        <taxon>Metazoa</taxon>
        <taxon>Ecdysozoa</taxon>
        <taxon>Nematoda</taxon>
        <taxon>Chromadorea</taxon>
        <taxon>Rhabditida</taxon>
        <taxon>Spirurina</taxon>
        <taxon>Dracunculoidea</taxon>
        <taxon>Dracunculidae</taxon>
        <taxon>Dracunculus</taxon>
    </lineage>
</organism>
<dbReference type="SMART" id="SM00220">
    <property type="entry name" value="S_TKc"/>
    <property type="match status" value="1"/>
</dbReference>
<protein>
    <recommendedName>
        <fullName evidence="1">non-specific serine/threonine protein kinase</fullName>
        <ecNumber evidence="1">2.7.11.1</ecNumber>
    </recommendedName>
</protein>
<dbReference type="Proteomes" id="UP000038040">
    <property type="component" value="Unplaced"/>
</dbReference>
<dbReference type="AlphaFoldDB" id="A0A0N4UMB9"/>
<accession>A0A0N4UMB9</accession>
<dbReference type="Pfam" id="PF07714">
    <property type="entry name" value="PK_Tyr_Ser-Thr"/>
    <property type="match status" value="1"/>
</dbReference>
<reference evidence="3 5" key="2">
    <citation type="submission" date="2018-11" db="EMBL/GenBank/DDBJ databases">
        <authorList>
            <consortium name="Pathogen Informatics"/>
        </authorList>
    </citation>
    <scope>NUCLEOTIDE SEQUENCE [LARGE SCALE GENOMIC DNA]</scope>
</reference>
<dbReference type="SUPFAM" id="SSF56112">
    <property type="entry name" value="Protein kinase-like (PK-like)"/>
    <property type="match status" value="1"/>
</dbReference>
<name>A0A0N4UMB9_DRAME</name>
<evidence type="ECO:0000313" key="6">
    <source>
        <dbReference type="WBParaSite" id="DME_0000898501-mRNA-1"/>
    </source>
</evidence>
<reference evidence="6" key="1">
    <citation type="submission" date="2017-02" db="UniProtKB">
        <authorList>
            <consortium name="WormBaseParasite"/>
        </authorList>
    </citation>
    <scope>IDENTIFICATION</scope>
</reference>
<evidence type="ECO:0000313" key="4">
    <source>
        <dbReference type="Proteomes" id="UP000038040"/>
    </source>
</evidence>
<dbReference type="Gene3D" id="1.10.510.10">
    <property type="entry name" value="Transferase(Phosphotransferase) domain 1"/>
    <property type="match status" value="1"/>
</dbReference>
<dbReference type="STRING" id="318479.A0A0N4UMB9"/>
<dbReference type="OrthoDB" id="2687620at2759"/>
<gene>
    <name evidence="3" type="ORF">DME_LOCUS10536</name>
</gene>
<evidence type="ECO:0000259" key="2">
    <source>
        <dbReference type="PROSITE" id="PS50011"/>
    </source>
</evidence>
<dbReference type="InterPro" id="IPR008271">
    <property type="entry name" value="Ser/Thr_kinase_AS"/>
</dbReference>
<sequence>MPAKHVSARRKNLHILAGIVAEGTVITDTRKQKFFVEREFARGGFGRIYSAHQINGHKYSKKESLVIKVEPCANGPLFTEITVFQRILKMEMLQEWIQKKKLDHLGLPPFISSGIFEHNKESLRFLIMPKYGESLESFRKRSGGKLEKKLALKIAIQCANCLSYMQEQNYVHSDIKADNILCGSSKNFANCVLVDFGLAKMAKNNIDKPDKKKAHNGTLLFTSIDAHRGCDPSFRADLEILLYNLMYWITGSLPWTDSLHSSDEVLFNVFFF</sequence>
<dbReference type="GO" id="GO:0006950">
    <property type="term" value="P:response to stress"/>
    <property type="evidence" value="ECO:0007669"/>
    <property type="project" value="UniProtKB-ARBA"/>
</dbReference>
<keyword evidence="5" id="KW-1185">Reference proteome</keyword>
<dbReference type="Proteomes" id="UP000274756">
    <property type="component" value="Unassembled WGS sequence"/>
</dbReference>
<evidence type="ECO:0000256" key="1">
    <source>
        <dbReference type="ARBA" id="ARBA00012513"/>
    </source>
</evidence>
<dbReference type="PROSITE" id="PS00108">
    <property type="entry name" value="PROTEIN_KINASE_ST"/>
    <property type="match status" value="1"/>
</dbReference>
<dbReference type="PROSITE" id="PS50011">
    <property type="entry name" value="PROTEIN_KINASE_DOM"/>
    <property type="match status" value="1"/>
</dbReference>
<evidence type="ECO:0000313" key="5">
    <source>
        <dbReference type="Proteomes" id="UP000274756"/>
    </source>
</evidence>
<dbReference type="WBParaSite" id="DME_0000898501-mRNA-1">
    <property type="protein sequence ID" value="DME_0000898501-mRNA-1"/>
    <property type="gene ID" value="DME_0000898501"/>
</dbReference>
<dbReference type="InterPro" id="IPR000719">
    <property type="entry name" value="Prot_kinase_dom"/>
</dbReference>
<evidence type="ECO:0000313" key="3">
    <source>
        <dbReference type="EMBL" id="VDN60563.1"/>
    </source>
</evidence>
<dbReference type="PANTHER" id="PTHR11909">
    <property type="entry name" value="CASEIN KINASE-RELATED"/>
    <property type="match status" value="1"/>
</dbReference>
<dbReference type="GO" id="GO:0005524">
    <property type="term" value="F:ATP binding"/>
    <property type="evidence" value="ECO:0007669"/>
    <property type="project" value="InterPro"/>
</dbReference>
<dbReference type="InterPro" id="IPR001245">
    <property type="entry name" value="Ser-Thr/Tyr_kinase_cat_dom"/>
</dbReference>
<dbReference type="GO" id="GO:0004674">
    <property type="term" value="F:protein serine/threonine kinase activity"/>
    <property type="evidence" value="ECO:0007669"/>
    <property type="project" value="UniProtKB-EC"/>
</dbReference>
<dbReference type="InterPro" id="IPR011009">
    <property type="entry name" value="Kinase-like_dom_sf"/>
</dbReference>
<dbReference type="EC" id="2.7.11.1" evidence="1"/>